<organism evidence="1">
    <name type="scientific">marine sediment metagenome</name>
    <dbReference type="NCBI Taxonomy" id="412755"/>
    <lineage>
        <taxon>unclassified sequences</taxon>
        <taxon>metagenomes</taxon>
        <taxon>ecological metagenomes</taxon>
    </lineage>
</organism>
<accession>A0A0F9P418</accession>
<dbReference type="EMBL" id="LAZR01002855">
    <property type="protein sequence ID" value="KKN24789.1"/>
    <property type="molecule type" value="Genomic_DNA"/>
</dbReference>
<dbReference type="AlphaFoldDB" id="A0A0F9P418"/>
<sequence>MNIEGNNKMELFEEEVEIYNSKMRSLSWLYEEIQIQPEVLKETINEKGQKLPLNL</sequence>
<gene>
    <name evidence="1" type="ORF">LCGC14_0891330</name>
</gene>
<proteinExistence type="predicted"/>
<protein>
    <submittedName>
        <fullName evidence="1">Uncharacterized protein</fullName>
    </submittedName>
</protein>
<reference evidence="1" key="1">
    <citation type="journal article" date="2015" name="Nature">
        <title>Complex archaea that bridge the gap between prokaryotes and eukaryotes.</title>
        <authorList>
            <person name="Spang A."/>
            <person name="Saw J.H."/>
            <person name="Jorgensen S.L."/>
            <person name="Zaremba-Niedzwiedzka K."/>
            <person name="Martijn J."/>
            <person name="Lind A.E."/>
            <person name="van Eijk R."/>
            <person name="Schleper C."/>
            <person name="Guy L."/>
            <person name="Ettema T.J."/>
        </authorList>
    </citation>
    <scope>NUCLEOTIDE SEQUENCE</scope>
</reference>
<comment type="caution">
    <text evidence="1">The sequence shown here is derived from an EMBL/GenBank/DDBJ whole genome shotgun (WGS) entry which is preliminary data.</text>
</comment>
<name>A0A0F9P418_9ZZZZ</name>
<evidence type="ECO:0000313" key="1">
    <source>
        <dbReference type="EMBL" id="KKN24789.1"/>
    </source>
</evidence>